<dbReference type="AlphaFoldDB" id="A0A9E9LYK3"/>
<reference evidence="1" key="1">
    <citation type="journal article" date="2022" name="Front. Microbiol.">
        <title>New perspectives on an old grouping: The genomic and phenotypic variability of Oxalobacter formigenes and the implications for calcium oxalate stone prevention.</title>
        <authorList>
            <person name="Chmiel J.A."/>
            <person name="Carr C."/>
            <person name="Stuivenberg G.A."/>
            <person name="Venema R."/>
            <person name="Chanyi R.M."/>
            <person name="Al K.F."/>
            <person name="Giguere D."/>
            <person name="Say H."/>
            <person name="Akouris P.P."/>
            <person name="Dominguez Romero S.A."/>
            <person name="Kwong A."/>
            <person name="Tai V."/>
            <person name="Koval S.F."/>
            <person name="Razvi H."/>
            <person name="Bjazevic J."/>
            <person name="Burton J.P."/>
        </authorList>
    </citation>
    <scope>NUCLEOTIDE SEQUENCE</scope>
    <source>
        <strain evidence="1">WoOx3</strain>
    </source>
</reference>
<keyword evidence="2" id="KW-1185">Reference proteome</keyword>
<dbReference type="RefSeq" id="WP_269309003.1">
    <property type="nucleotide sequence ID" value="NZ_CP098242.1"/>
</dbReference>
<evidence type="ECO:0000313" key="2">
    <source>
        <dbReference type="Proteomes" id="UP001156215"/>
    </source>
</evidence>
<dbReference type="Pfam" id="PF17212">
    <property type="entry name" value="Tube"/>
    <property type="match status" value="1"/>
</dbReference>
<organism evidence="1 2">
    <name type="scientific">Oxalobacter vibrioformis</name>
    <dbReference type="NCBI Taxonomy" id="933080"/>
    <lineage>
        <taxon>Bacteria</taxon>
        <taxon>Pseudomonadati</taxon>
        <taxon>Pseudomonadota</taxon>
        <taxon>Betaproteobacteria</taxon>
        <taxon>Burkholderiales</taxon>
        <taxon>Oxalobacteraceae</taxon>
        <taxon>Oxalobacter</taxon>
    </lineage>
</organism>
<sequence length="193" mass="21932">MTTTTLTTKLEAVNTLLDAIEESPVDTLESSGLVDVAKAKDTLDEVSRQVQLKGWNFNSEELFPFYPDSEGHITLPQNILKIDSLVTNTAVDLVQRGGRAYDKRNHTYIFKEPLKVNVVWLLPWDELPEAARQYIMIRASRVFQARQLGSDSQHKFSEEVEYAALTAMQQHETETGDYNILSGNWDAARILMR</sequence>
<dbReference type="InterPro" id="IPR033767">
    <property type="entry name" value="Tail_Gp11"/>
</dbReference>
<dbReference type="EMBL" id="CP098242">
    <property type="protein sequence ID" value="WAW10000.1"/>
    <property type="molecule type" value="Genomic_DNA"/>
</dbReference>
<accession>A0A9E9LYK3</accession>
<protein>
    <recommendedName>
        <fullName evidence="3">Tail tubular protein A</fullName>
    </recommendedName>
</protein>
<name>A0A9E9LYK3_9BURK</name>
<evidence type="ECO:0008006" key="3">
    <source>
        <dbReference type="Google" id="ProtNLM"/>
    </source>
</evidence>
<proteinExistence type="predicted"/>
<dbReference type="Proteomes" id="UP001156215">
    <property type="component" value="Chromosome"/>
</dbReference>
<dbReference type="KEGG" id="ovb:NB640_12395"/>
<evidence type="ECO:0000313" key="1">
    <source>
        <dbReference type="EMBL" id="WAW10000.1"/>
    </source>
</evidence>
<gene>
    <name evidence="1" type="ORF">NB640_12395</name>
</gene>